<comment type="caution">
    <text evidence="2">The sequence shown here is derived from an EMBL/GenBank/DDBJ whole genome shotgun (WGS) entry which is preliminary data.</text>
</comment>
<evidence type="ECO:0000313" key="3">
    <source>
        <dbReference type="Proteomes" id="UP000586042"/>
    </source>
</evidence>
<organism evidence="2 3">
    <name type="scientific">Nonomuraea montanisoli</name>
    <dbReference type="NCBI Taxonomy" id="2741721"/>
    <lineage>
        <taxon>Bacteria</taxon>
        <taxon>Bacillati</taxon>
        <taxon>Actinomycetota</taxon>
        <taxon>Actinomycetes</taxon>
        <taxon>Streptosporangiales</taxon>
        <taxon>Streptosporangiaceae</taxon>
        <taxon>Nonomuraea</taxon>
    </lineage>
</organism>
<reference evidence="2 3" key="1">
    <citation type="submission" date="2020-06" db="EMBL/GenBank/DDBJ databases">
        <title>Nonomuraea sp. SMC257, a novel actinomycete isolated from soil.</title>
        <authorList>
            <person name="Chanama M."/>
        </authorList>
    </citation>
    <scope>NUCLEOTIDE SEQUENCE [LARGE SCALE GENOMIC DNA]</scope>
    <source>
        <strain evidence="2 3">SMC257</strain>
    </source>
</reference>
<gene>
    <name evidence="2" type="ORF">HTZ77_11215</name>
</gene>
<name>A0A7Y6I5L3_9ACTN</name>
<feature type="signal peptide" evidence="1">
    <location>
        <begin position="1"/>
        <end position="16"/>
    </location>
</feature>
<evidence type="ECO:0000256" key="1">
    <source>
        <dbReference type="SAM" id="SignalP"/>
    </source>
</evidence>
<proteinExistence type="predicted"/>
<keyword evidence="3" id="KW-1185">Reference proteome</keyword>
<dbReference type="EMBL" id="JABWGN010000004">
    <property type="protein sequence ID" value="NUW31994.1"/>
    <property type="molecule type" value="Genomic_DNA"/>
</dbReference>
<dbReference type="AlphaFoldDB" id="A0A7Y6I5L3"/>
<evidence type="ECO:0000313" key="2">
    <source>
        <dbReference type="EMBL" id="NUW31994.1"/>
    </source>
</evidence>
<accession>A0A7Y6I5L3</accession>
<dbReference type="RefSeq" id="WP_175589443.1">
    <property type="nucleotide sequence ID" value="NZ_JABWGN010000004.1"/>
</dbReference>
<dbReference type="Proteomes" id="UP000586042">
    <property type="component" value="Unassembled WGS sequence"/>
</dbReference>
<protein>
    <submittedName>
        <fullName evidence="2">Uncharacterized protein</fullName>
    </submittedName>
</protein>
<keyword evidence="1" id="KW-0732">Signal</keyword>
<sequence length="180" mass="18796">MGLLLSGVLVWQASNAAFVGVTSNANNSWSAGTVNLTNDSGGTPMFHVTQMVPGQSGSRCIEITSASSVPVDVKFYTDVTALPVDDIRPYIDITVEDGTGGTFASCAGFTPSGGTEFTGTLQNLTTTRTTYANGLGPWALDGTPPDKLSFRISWQFHADAPPVAQAGSTPNVAFIWEAQS</sequence>
<feature type="chain" id="PRO_5030812089" evidence="1">
    <location>
        <begin position="17"/>
        <end position="180"/>
    </location>
</feature>